<feature type="transmembrane region" description="Helical" evidence="1">
    <location>
        <begin position="41"/>
        <end position="62"/>
    </location>
</feature>
<dbReference type="AlphaFoldDB" id="A0A1R4IQ00"/>
<protein>
    <submittedName>
        <fullName evidence="2">Uncharacterized protein</fullName>
    </submittedName>
</protein>
<evidence type="ECO:0000256" key="1">
    <source>
        <dbReference type="SAM" id="Phobius"/>
    </source>
</evidence>
<gene>
    <name evidence="2" type="ORF">FM114_03040</name>
</gene>
<dbReference type="STRING" id="1255658.FM114_03040"/>
<keyword evidence="1" id="KW-0812">Transmembrane</keyword>
<proteinExistence type="predicted"/>
<sequence length="70" mass="7791">MQHILGLWLTLGYRVETLLGHQQQVLARRRDERGSITIEQALWAVAIIALVGIVVAAITAFVKKEVGKIK</sequence>
<keyword evidence="3" id="KW-1185">Reference proteome</keyword>
<dbReference type="Proteomes" id="UP000188342">
    <property type="component" value="Unassembled WGS sequence"/>
</dbReference>
<evidence type="ECO:0000313" key="2">
    <source>
        <dbReference type="EMBL" id="SJN21932.1"/>
    </source>
</evidence>
<accession>A0A1R4IQ00</accession>
<dbReference type="RefSeq" id="WP_256762606.1">
    <property type="nucleotide sequence ID" value="NZ_FUKQ01000011.1"/>
</dbReference>
<name>A0A1R4IQ00_9ACTN</name>
<keyword evidence="1" id="KW-0472">Membrane</keyword>
<organism evidence="2 3">
    <name type="scientific">Luteococcus japonicus LSP_Lj1</name>
    <dbReference type="NCBI Taxonomy" id="1255658"/>
    <lineage>
        <taxon>Bacteria</taxon>
        <taxon>Bacillati</taxon>
        <taxon>Actinomycetota</taxon>
        <taxon>Actinomycetes</taxon>
        <taxon>Propionibacteriales</taxon>
        <taxon>Propionibacteriaceae</taxon>
        <taxon>Luteococcus</taxon>
    </lineage>
</organism>
<dbReference type="EMBL" id="FUKQ01000011">
    <property type="protein sequence ID" value="SJN21932.1"/>
    <property type="molecule type" value="Genomic_DNA"/>
</dbReference>
<evidence type="ECO:0000313" key="3">
    <source>
        <dbReference type="Proteomes" id="UP000188342"/>
    </source>
</evidence>
<keyword evidence="1" id="KW-1133">Transmembrane helix</keyword>
<reference evidence="2 3" key="1">
    <citation type="submission" date="2017-02" db="EMBL/GenBank/DDBJ databases">
        <authorList>
            <person name="Peterson S.W."/>
        </authorList>
    </citation>
    <scope>NUCLEOTIDE SEQUENCE [LARGE SCALE GENOMIC DNA]</scope>
    <source>
        <strain evidence="2 3">LSP_Lj1</strain>
    </source>
</reference>